<dbReference type="InterPro" id="IPR050879">
    <property type="entry name" value="Acyltransferase_3"/>
</dbReference>
<feature type="domain" description="Acyltransferase 3" evidence="2">
    <location>
        <begin position="8"/>
        <end position="369"/>
    </location>
</feature>
<evidence type="ECO:0000256" key="1">
    <source>
        <dbReference type="SAM" id="Phobius"/>
    </source>
</evidence>
<dbReference type="RefSeq" id="WP_089920233.1">
    <property type="nucleotide sequence ID" value="NZ_FOBB01000011.1"/>
</dbReference>
<keyword evidence="1" id="KW-1133">Transmembrane helix</keyword>
<feature type="transmembrane region" description="Helical" evidence="1">
    <location>
        <begin position="88"/>
        <end position="107"/>
    </location>
</feature>
<keyword evidence="3" id="KW-0378">Hydrolase</keyword>
<dbReference type="AlphaFoldDB" id="A0A1H8HPX8"/>
<dbReference type="GO" id="GO:0000271">
    <property type="term" value="P:polysaccharide biosynthetic process"/>
    <property type="evidence" value="ECO:0007669"/>
    <property type="project" value="TreeGrafter"/>
</dbReference>
<feature type="transmembrane region" description="Helical" evidence="1">
    <location>
        <begin position="197"/>
        <end position="219"/>
    </location>
</feature>
<dbReference type="OrthoDB" id="290051at2"/>
<dbReference type="EMBL" id="FOBB01000011">
    <property type="protein sequence ID" value="SEN58241.1"/>
    <property type="molecule type" value="Genomic_DNA"/>
</dbReference>
<feature type="transmembrane region" description="Helical" evidence="1">
    <location>
        <begin position="321"/>
        <end position="339"/>
    </location>
</feature>
<dbReference type="PANTHER" id="PTHR23028">
    <property type="entry name" value="ACETYLTRANSFERASE"/>
    <property type="match status" value="1"/>
</dbReference>
<protein>
    <submittedName>
        <fullName evidence="3">Peptidoglycan/LPS O-acetylase OafA/YrhL, contains acyltransferase and SGNH-hydrolase domains</fullName>
    </submittedName>
</protein>
<sequence>MQSFNTTFLNGLRFILALWVALGHFYKYIGGPSFIKIPVIGNIIMTNGPAVDGFMVITGFLMMYHYIKREQEEPPAEKATFGKFWVRRLFRLYPLYFVALIVAYYLFHYNFESVYFNYHYFTGKDAHFSTTYNPATYPGITDLLLHLTFLHGLLPGANTSILGPAWSLSLEMQYYVLFPFLYLLFFKSERIIKNRMVQFIVLSLLAALAVQKLLGTWAGPGKLMDFQAPSLLPYSLHYFLLGMLLAAYNFKRVNRFHLAVWALIVLPFLGPLTVVTILSIVILLFSDQIKMYAHPAISFVVEKIKQLLSGKVAAFGADVSYSLYLIHMILMPGIIRMVITYSPLGKVANALLAVSVFLVANLIISYLLFLFIEKPFITLGKRFVSKLFVKGNVAVSKAAA</sequence>
<feature type="transmembrane region" description="Helical" evidence="1">
    <location>
        <begin position="351"/>
        <end position="372"/>
    </location>
</feature>
<dbReference type="GO" id="GO:0016020">
    <property type="term" value="C:membrane"/>
    <property type="evidence" value="ECO:0007669"/>
    <property type="project" value="TreeGrafter"/>
</dbReference>
<dbReference type="GO" id="GO:0016747">
    <property type="term" value="F:acyltransferase activity, transferring groups other than amino-acyl groups"/>
    <property type="evidence" value="ECO:0007669"/>
    <property type="project" value="InterPro"/>
</dbReference>
<accession>A0A1H8HPX8</accession>
<organism evidence="3 4">
    <name type="scientific">Chitinophaga rupis</name>
    <dbReference type="NCBI Taxonomy" id="573321"/>
    <lineage>
        <taxon>Bacteria</taxon>
        <taxon>Pseudomonadati</taxon>
        <taxon>Bacteroidota</taxon>
        <taxon>Chitinophagia</taxon>
        <taxon>Chitinophagales</taxon>
        <taxon>Chitinophagaceae</taxon>
        <taxon>Chitinophaga</taxon>
    </lineage>
</organism>
<dbReference type="Proteomes" id="UP000198984">
    <property type="component" value="Unassembled WGS sequence"/>
</dbReference>
<keyword evidence="1" id="KW-0472">Membrane</keyword>
<evidence type="ECO:0000313" key="3">
    <source>
        <dbReference type="EMBL" id="SEN58241.1"/>
    </source>
</evidence>
<dbReference type="PANTHER" id="PTHR23028:SF53">
    <property type="entry name" value="ACYL_TRANSF_3 DOMAIN-CONTAINING PROTEIN"/>
    <property type="match status" value="1"/>
</dbReference>
<evidence type="ECO:0000259" key="2">
    <source>
        <dbReference type="Pfam" id="PF01757"/>
    </source>
</evidence>
<keyword evidence="3" id="KW-0012">Acyltransferase</keyword>
<dbReference type="Pfam" id="PF01757">
    <property type="entry name" value="Acyl_transf_3"/>
    <property type="match status" value="1"/>
</dbReference>
<gene>
    <name evidence="3" type="ORF">SAMN04488505_111130</name>
</gene>
<dbReference type="GO" id="GO:0016787">
    <property type="term" value="F:hydrolase activity"/>
    <property type="evidence" value="ECO:0007669"/>
    <property type="project" value="UniProtKB-KW"/>
</dbReference>
<proteinExistence type="predicted"/>
<feature type="transmembrane region" description="Helical" evidence="1">
    <location>
        <begin position="260"/>
        <end position="285"/>
    </location>
</feature>
<dbReference type="InterPro" id="IPR002656">
    <property type="entry name" value="Acyl_transf_3_dom"/>
</dbReference>
<keyword evidence="3" id="KW-0808">Transferase</keyword>
<feature type="transmembrane region" description="Helical" evidence="1">
    <location>
        <begin position="49"/>
        <end position="67"/>
    </location>
</feature>
<keyword evidence="1" id="KW-0812">Transmembrane</keyword>
<reference evidence="3 4" key="1">
    <citation type="submission" date="2016-10" db="EMBL/GenBank/DDBJ databases">
        <authorList>
            <person name="de Groot N.N."/>
        </authorList>
    </citation>
    <scope>NUCLEOTIDE SEQUENCE [LARGE SCALE GENOMIC DNA]</scope>
    <source>
        <strain evidence="3 4">DSM 21039</strain>
    </source>
</reference>
<name>A0A1H8HPX8_9BACT</name>
<keyword evidence="4" id="KW-1185">Reference proteome</keyword>
<evidence type="ECO:0000313" key="4">
    <source>
        <dbReference type="Proteomes" id="UP000198984"/>
    </source>
</evidence>
<feature type="transmembrane region" description="Helical" evidence="1">
    <location>
        <begin position="165"/>
        <end position="185"/>
    </location>
</feature>
<feature type="transmembrane region" description="Helical" evidence="1">
    <location>
        <begin position="12"/>
        <end position="29"/>
    </location>
</feature>
<feature type="transmembrane region" description="Helical" evidence="1">
    <location>
        <begin position="231"/>
        <end position="248"/>
    </location>
</feature>
<dbReference type="STRING" id="573321.SAMN04488505_111130"/>